<dbReference type="PANTHER" id="PTHR22589:SF103">
    <property type="entry name" value="CARNITINE O-ACETYL-TRANSFERASE, ISOFORM A-RELATED"/>
    <property type="match status" value="1"/>
</dbReference>
<dbReference type="Pfam" id="PF00755">
    <property type="entry name" value="Carn_acyltransf"/>
    <property type="match status" value="1"/>
</dbReference>
<keyword evidence="2 5" id="KW-0808">Transferase</keyword>
<protein>
    <submittedName>
        <fullName evidence="9">Choline/carnitine acyltransferase domain-containing protein</fullName>
    </submittedName>
</protein>
<dbReference type="PROSITE" id="PS00440">
    <property type="entry name" value="ACYLTRANSF_C_2"/>
    <property type="match status" value="1"/>
</dbReference>
<dbReference type="Proteomes" id="UP000887574">
    <property type="component" value="Unplaced"/>
</dbReference>
<evidence type="ECO:0000256" key="3">
    <source>
        <dbReference type="ARBA" id="ARBA00023315"/>
    </source>
</evidence>
<dbReference type="AlphaFoldDB" id="A0A915E0D7"/>
<dbReference type="InterPro" id="IPR000542">
    <property type="entry name" value="Carn_acyl_trans"/>
</dbReference>
<evidence type="ECO:0000256" key="1">
    <source>
        <dbReference type="ARBA" id="ARBA00005232"/>
    </source>
</evidence>
<feature type="active site" description="Proton acceptor" evidence="4">
    <location>
        <position position="402"/>
    </location>
</feature>
<dbReference type="GO" id="GO:0004092">
    <property type="term" value="F:carnitine O-acetyltransferase activity"/>
    <property type="evidence" value="ECO:0007669"/>
    <property type="project" value="TreeGrafter"/>
</dbReference>
<evidence type="ECO:0000256" key="5">
    <source>
        <dbReference type="RuleBase" id="RU003801"/>
    </source>
</evidence>
<feature type="chain" id="PRO_5037938929" evidence="6">
    <location>
        <begin position="19"/>
        <end position="691"/>
    </location>
</feature>
<evidence type="ECO:0000313" key="8">
    <source>
        <dbReference type="Proteomes" id="UP000887574"/>
    </source>
</evidence>
<keyword evidence="3 5" id="KW-0012">Acyltransferase</keyword>
<dbReference type="GO" id="GO:0019254">
    <property type="term" value="P:carnitine metabolic process, CoA-linked"/>
    <property type="evidence" value="ECO:0007669"/>
    <property type="project" value="TreeGrafter"/>
</dbReference>
<evidence type="ECO:0000256" key="6">
    <source>
        <dbReference type="SAM" id="SignalP"/>
    </source>
</evidence>
<dbReference type="WBParaSite" id="jg25367">
    <property type="protein sequence ID" value="jg25367"/>
    <property type="gene ID" value="jg25367"/>
</dbReference>
<accession>A0A915E0D7</accession>
<dbReference type="Gene3D" id="3.30.559.70">
    <property type="entry name" value="Choline/Carnitine o-acyltransferase, domain 2"/>
    <property type="match status" value="1"/>
</dbReference>
<sequence>MFFCIYIFLLHFFGDKHSLTHRKRNLNWEEHNIYSYSFSLPKLSSLFWRDMMRTQTFILAKRMGRLKLGQPNLKSQLHSSPTLGCAPHYDKGVSNDLPKLPVPPLAETVQKFTEFSKLVLREKDFQETLNVSNEFLQNSQVQHLQQSLEKRSKNLSNWLTPWWLNVAYLEARTPLPIVTSPGITFPRFNFSGVTGQVECAAKFIHSVLKYHHVILDGELAPDKAGGALLDMSQYQNLVGTTRVPNVSKDEIRYGRDQKEWARHIIVVRNGHSFHVPVYTDSGENLNVEEIQTQLHRILVESESVNEFPINVCSSDERDAWATVYNRLKNSSLSSTQSYENALFVVALDRCADDVLNPPNDSENMKQAIHGGGTHHNTINRWFDKTLQFYINTNGYAGLTYEHTPAEGPPLAMLLDFVLDQFDKNAFPTSSTGKSKRVSPPKKLCFELTEDDKKAIVTSAEKINRAAQNLEVVSLTFDHYGKNVPKAAHLSPDSYIQLALQLAFYQIHGFSPPTYETGTLRKFKEGRTDTIRLPNAASAEFVALAAESPNHHELGDLLQKAIASHKHYSNLVMNGKGIDRHLLGLKLTALEMDIPLPKLFTTPAYQRLFQFELSTSQVPTRHDLPMGFGPATSTGYAVCYNPQESKFLFSITAFESCVETSAKRFSRQLTTSLLHIKDIVDKAGMLVPISKI</sequence>
<dbReference type="GO" id="GO:0005777">
    <property type="term" value="C:peroxisome"/>
    <property type="evidence" value="ECO:0007669"/>
    <property type="project" value="TreeGrafter"/>
</dbReference>
<dbReference type="InterPro" id="IPR039551">
    <property type="entry name" value="Cho/carn_acyl_trans"/>
</dbReference>
<name>A0A915E0D7_9BILA</name>
<keyword evidence="8" id="KW-1185">Reference proteome</keyword>
<reference evidence="9" key="1">
    <citation type="submission" date="2022-11" db="UniProtKB">
        <authorList>
            <consortium name="WormBaseParasite"/>
        </authorList>
    </citation>
    <scope>IDENTIFICATION</scope>
</reference>
<proteinExistence type="inferred from homology"/>
<evidence type="ECO:0000256" key="4">
    <source>
        <dbReference type="PIRSR" id="PIRSR600542-1"/>
    </source>
</evidence>
<comment type="similarity">
    <text evidence="1 5">Belongs to the carnitine/choline acetyltransferase family.</text>
</comment>
<evidence type="ECO:0000256" key="2">
    <source>
        <dbReference type="ARBA" id="ARBA00022679"/>
    </source>
</evidence>
<keyword evidence="6" id="KW-0732">Signal</keyword>
<evidence type="ECO:0000259" key="7">
    <source>
        <dbReference type="Pfam" id="PF00755"/>
    </source>
</evidence>
<feature type="domain" description="Choline/carnitine acyltransferase" evidence="7">
    <location>
        <begin position="100"/>
        <end position="669"/>
    </location>
</feature>
<dbReference type="InterPro" id="IPR042231">
    <property type="entry name" value="Cho/carn_acyl_trans_2"/>
</dbReference>
<evidence type="ECO:0000313" key="9">
    <source>
        <dbReference type="WBParaSite" id="jg25367"/>
    </source>
</evidence>
<dbReference type="PANTHER" id="PTHR22589">
    <property type="entry name" value="CARNITINE O-ACYLTRANSFERASE"/>
    <property type="match status" value="1"/>
</dbReference>
<organism evidence="8 9">
    <name type="scientific">Ditylenchus dipsaci</name>
    <dbReference type="NCBI Taxonomy" id="166011"/>
    <lineage>
        <taxon>Eukaryota</taxon>
        <taxon>Metazoa</taxon>
        <taxon>Ecdysozoa</taxon>
        <taxon>Nematoda</taxon>
        <taxon>Chromadorea</taxon>
        <taxon>Rhabditida</taxon>
        <taxon>Tylenchina</taxon>
        <taxon>Tylenchomorpha</taxon>
        <taxon>Sphaerularioidea</taxon>
        <taxon>Anguinidae</taxon>
        <taxon>Anguininae</taxon>
        <taxon>Ditylenchus</taxon>
    </lineage>
</organism>
<dbReference type="Gene3D" id="3.30.559.10">
    <property type="entry name" value="Chloramphenicol acetyltransferase-like domain"/>
    <property type="match status" value="1"/>
</dbReference>
<dbReference type="InterPro" id="IPR023213">
    <property type="entry name" value="CAT-like_dom_sf"/>
</dbReference>
<dbReference type="SUPFAM" id="SSF52777">
    <property type="entry name" value="CoA-dependent acyltransferases"/>
    <property type="match status" value="2"/>
</dbReference>
<feature type="signal peptide" evidence="6">
    <location>
        <begin position="1"/>
        <end position="18"/>
    </location>
</feature>